<feature type="domain" description="UspA" evidence="1">
    <location>
        <begin position="155"/>
        <end position="273"/>
    </location>
</feature>
<reference evidence="2 3" key="1">
    <citation type="submission" date="2020-04" db="EMBL/GenBank/DDBJ databases">
        <title>Enterovirga sp. isolate from soil.</title>
        <authorList>
            <person name="Chea S."/>
            <person name="Kim D.-U."/>
        </authorList>
    </citation>
    <scope>NUCLEOTIDE SEQUENCE [LARGE SCALE GENOMIC DNA]</scope>
    <source>
        <strain evidence="2 3">DB1703</strain>
    </source>
</reference>
<dbReference type="CDD" id="cd00293">
    <property type="entry name" value="USP-like"/>
    <property type="match status" value="1"/>
</dbReference>
<name>A0A849I1V3_9HYPH</name>
<organism evidence="2 3">
    <name type="scientific">Enterovirga aerilata</name>
    <dbReference type="NCBI Taxonomy" id="2730920"/>
    <lineage>
        <taxon>Bacteria</taxon>
        <taxon>Pseudomonadati</taxon>
        <taxon>Pseudomonadota</taxon>
        <taxon>Alphaproteobacteria</taxon>
        <taxon>Hyphomicrobiales</taxon>
        <taxon>Methylobacteriaceae</taxon>
        <taxon>Enterovirga</taxon>
    </lineage>
</organism>
<dbReference type="InterPro" id="IPR006016">
    <property type="entry name" value="UspA"/>
</dbReference>
<dbReference type="Gene3D" id="3.40.50.12370">
    <property type="match status" value="1"/>
</dbReference>
<protein>
    <submittedName>
        <fullName evidence="2">Universal stress protein</fullName>
    </submittedName>
</protein>
<evidence type="ECO:0000259" key="1">
    <source>
        <dbReference type="Pfam" id="PF00582"/>
    </source>
</evidence>
<sequence length="276" mass="29309">MEGVKNLLVGFTKDDDRTSCAVAYGLALAQEAGAHVTIQGVSSKIVVAQPIASSVAQGLVADDNRRRLALAEAAAEAARRDAAAKGVPCVAQTVQMRLTDAAAVFGRQARLHDLTIMDRPSDLLSFPRALLEEALFASGRPAIVLPEGRTDFRLEHVMVAWDGSARAARALNEAMPFLRAAESVSLVAASEKGKDEAIPGSEIAPHLARHGIEATLVDLPVGAGGAAETLRQQAQVRRTDLIVMGAFVHSWWRQVTLGGVTEDFLENPPAPLFLSH</sequence>
<dbReference type="SUPFAM" id="SSF52402">
    <property type="entry name" value="Adenine nucleotide alpha hydrolases-like"/>
    <property type="match status" value="1"/>
</dbReference>
<proteinExistence type="predicted"/>
<dbReference type="Proteomes" id="UP000564885">
    <property type="component" value="Unassembled WGS sequence"/>
</dbReference>
<dbReference type="Pfam" id="PF00582">
    <property type="entry name" value="Usp"/>
    <property type="match status" value="1"/>
</dbReference>
<evidence type="ECO:0000313" key="3">
    <source>
        <dbReference type="Proteomes" id="UP000564885"/>
    </source>
</evidence>
<evidence type="ECO:0000313" key="2">
    <source>
        <dbReference type="EMBL" id="NNM73776.1"/>
    </source>
</evidence>
<keyword evidence="3" id="KW-1185">Reference proteome</keyword>
<gene>
    <name evidence="2" type="ORF">HJG44_15435</name>
</gene>
<dbReference type="AlphaFoldDB" id="A0A849I1V3"/>
<dbReference type="EMBL" id="JABEPP010000004">
    <property type="protein sequence ID" value="NNM73776.1"/>
    <property type="molecule type" value="Genomic_DNA"/>
</dbReference>
<accession>A0A849I1V3</accession>
<comment type="caution">
    <text evidence="2">The sequence shown here is derived from an EMBL/GenBank/DDBJ whole genome shotgun (WGS) entry which is preliminary data.</text>
</comment>